<comment type="caution">
    <text evidence="3">The sequence shown here is derived from an EMBL/GenBank/DDBJ whole genome shotgun (WGS) entry which is preliminary data.</text>
</comment>
<evidence type="ECO:0000259" key="2">
    <source>
        <dbReference type="Pfam" id="PF02517"/>
    </source>
</evidence>
<organism evidence="3 4">
    <name type="scientific">Halalkalibacter okhensis</name>
    <dbReference type="NCBI Taxonomy" id="333138"/>
    <lineage>
        <taxon>Bacteria</taxon>
        <taxon>Bacillati</taxon>
        <taxon>Bacillota</taxon>
        <taxon>Bacilli</taxon>
        <taxon>Bacillales</taxon>
        <taxon>Bacillaceae</taxon>
        <taxon>Halalkalibacter</taxon>
    </lineage>
</organism>
<sequence>MEMPFKQKLGIYIILLLIIFTLVIQETSLLILIIGMSFPLLTMSIGFRLFNIVKFPVRYRYIPLLFSMLVPIILFQIPITWVSVDFLYYLVVISGAGLLLLSRIRSVKKSIEVSSVLEPINLQVYFSQLLKITTLIICEELLFRAFYFSFFSNPGIFEVLIGGLLFTYYHYYNRFAISLFHFTDYIYHFLLGSFFGFCLIYFDNGIIPLILAHLIYNVTDYLTLTKRTISYYRWKGVKSFDENA</sequence>
<keyword evidence="1" id="KW-0472">Membrane</keyword>
<gene>
    <name evidence="3" type="ORF">LQ50_25245</name>
</gene>
<keyword evidence="4" id="KW-1185">Reference proteome</keyword>
<evidence type="ECO:0000256" key="1">
    <source>
        <dbReference type="SAM" id="Phobius"/>
    </source>
</evidence>
<evidence type="ECO:0000313" key="4">
    <source>
        <dbReference type="Proteomes" id="UP000030832"/>
    </source>
</evidence>
<protein>
    <recommendedName>
        <fullName evidence="2">CAAX prenyl protease 2/Lysostaphin resistance protein A-like domain-containing protein</fullName>
    </recommendedName>
</protein>
<feature type="transmembrane region" description="Helical" evidence="1">
    <location>
        <begin position="185"/>
        <end position="202"/>
    </location>
</feature>
<reference evidence="3 4" key="1">
    <citation type="submission" date="2014-09" db="EMBL/GenBank/DDBJ databases">
        <title>Genome sequencing and annotation of Bacillus Okhensis strain Kh10-101T.</title>
        <authorList>
            <person name="Prakash J.S."/>
        </authorList>
    </citation>
    <scope>NUCLEOTIDE SEQUENCE [LARGE SCALE GENOMIC DNA]</scope>
    <source>
        <strain evidence="4">Kh10-101T</strain>
    </source>
</reference>
<keyword evidence="1" id="KW-0812">Transmembrane</keyword>
<dbReference type="GO" id="GO:0080120">
    <property type="term" value="P:CAAX-box protein maturation"/>
    <property type="evidence" value="ECO:0007669"/>
    <property type="project" value="UniProtKB-ARBA"/>
</dbReference>
<dbReference type="EMBL" id="JRJU01000070">
    <property type="protein sequence ID" value="KHF37800.1"/>
    <property type="molecule type" value="Genomic_DNA"/>
</dbReference>
<feature type="transmembrane region" description="Helical" evidence="1">
    <location>
        <begin position="30"/>
        <end position="50"/>
    </location>
</feature>
<dbReference type="GO" id="GO:0004175">
    <property type="term" value="F:endopeptidase activity"/>
    <property type="evidence" value="ECO:0007669"/>
    <property type="project" value="UniProtKB-ARBA"/>
</dbReference>
<dbReference type="InterPro" id="IPR003675">
    <property type="entry name" value="Rce1/LyrA-like_dom"/>
</dbReference>
<dbReference type="Proteomes" id="UP000030832">
    <property type="component" value="Unassembled WGS sequence"/>
</dbReference>
<name>A0A0B0I961_9BACI</name>
<keyword evidence="1" id="KW-1133">Transmembrane helix</keyword>
<dbReference type="AlphaFoldDB" id="A0A0B0I961"/>
<evidence type="ECO:0000313" key="3">
    <source>
        <dbReference type="EMBL" id="KHF37800.1"/>
    </source>
</evidence>
<feature type="domain" description="CAAX prenyl protease 2/Lysostaphin resistance protein A-like" evidence="2">
    <location>
        <begin position="129"/>
        <end position="218"/>
    </location>
</feature>
<accession>A0A0B0I961</accession>
<feature type="transmembrane region" description="Helical" evidence="1">
    <location>
        <begin position="86"/>
        <end position="104"/>
    </location>
</feature>
<feature type="transmembrane region" description="Helical" evidence="1">
    <location>
        <begin position="141"/>
        <end position="165"/>
    </location>
</feature>
<dbReference type="Pfam" id="PF02517">
    <property type="entry name" value="Rce1-like"/>
    <property type="match status" value="1"/>
</dbReference>
<dbReference type="STRING" id="333138.LQ50_25245"/>
<feature type="transmembrane region" description="Helical" evidence="1">
    <location>
        <begin position="9"/>
        <end position="24"/>
    </location>
</feature>
<feature type="transmembrane region" description="Helical" evidence="1">
    <location>
        <begin position="62"/>
        <end position="80"/>
    </location>
</feature>
<proteinExistence type="predicted"/>